<dbReference type="PANTHER" id="PTHR43427">
    <property type="entry name" value="CHLORIDE CHANNEL PROTEIN CLC-E"/>
    <property type="match status" value="1"/>
</dbReference>
<feature type="transmembrane region" description="Helical" evidence="10">
    <location>
        <begin position="283"/>
        <end position="301"/>
    </location>
</feature>
<dbReference type="AlphaFoldDB" id="A0A3G3IKA9"/>
<feature type="transmembrane region" description="Helical" evidence="10">
    <location>
        <begin position="247"/>
        <end position="271"/>
    </location>
</feature>
<feature type="transmembrane region" description="Helical" evidence="10">
    <location>
        <begin position="32"/>
        <end position="52"/>
    </location>
</feature>
<dbReference type="GO" id="GO:0005254">
    <property type="term" value="F:chloride channel activity"/>
    <property type="evidence" value="ECO:0007669"/>
    <property type="project" value="UniProtKB-KW"/>
</dbReference>
<evidence type="ECO:0000256" key="2">
    <source>
        <dbReference type="ARBA" id="ARBA00022448"/>
    </source>
</evidence>
<keyword evidence="5" id="KW-0406">Ion transport</keyword>
<evidence type="ECO:0000313" key="11">
    <source>
        <dbReference type="EMBL" id="AYQ56283.1"/>
    </source>
</evidence>
<keyword evidence="7" id="KW-0869">Chloride channel</keyword>
<organism evidence="11 12">
    <name type="scientific">Bathymodiolus thermophilus thioautotrophic gill symbiont</name>
    <dbReference type="NCBI Taxonomy" id="2360"/>
    <lineage>
        <taxon>Bacteria</taxon>
        <taxon>Pseudomonadati</taxon>
        <taxon>Pseudomonadota</taxon>
        <taxon>Gammaproteobacteria</taxon>
        <taxon>sulfur-oxidizing symbionts</taxon>
    </lineage>
</organism>
<gene>
    <name evidence="11" type="ORF">MS2017_0544</name>
</gene>
<dbReference type="Gene3D" id="1.10.3080.10">
    <property type="entry name" value="Clc chloride channel"/>
    <property type="match status" value="1"/>
</dbReference>
<dbReference type="InterPro" id="IPR014743">
    <property type="entry name" value="Cl-channel_core"/>
</dbReference>
<keyword evidence="8" id="KW-0868">Chloride</keyword>
<dbReference type="Proteomes" id="UP000278334">
    <property type="component" value="Chromosome"/>
</dbReference>
<evidence type="ECO:0000256" key="3">
    <source>
        <dbReference type="ARBA" id="ARBA00022692"/>
    </source>
</evidence>
<dbReference type="GO" id="GO:0034707">
    <property type="term" value="C:chloride channel complex"/>
    <property type="evidence" value="ECO:0007669"/>
    <property type="project" value="UniProtKB-KW"/>
</dbReference>
<dbReference type="KEGG" id="bthg:MS2017_0544"/>
<dbReference type="SUPFAM" id="SSF81340">
    <property type="entry name" value="Clc chloride channel"/>
    <property type="match status" value="1"/>
</dbReference>
<keyword evidence="3 10" id="KW-0812">Transmembrane</keyword>
<accession>A0A3G3IKA9</accession>
<reference evidence="11 12" key="1">
    <citation type="submission" date="2017-11" db="EMBL/GenBank/DDBJ databases">
        <title>Genome sequence of the bacterial symbiont EPR9N from a vent mussel Bathymodiolus thermophilus.</title>
        <authorList>
            <person name="Won Y.-J."/>
        </authorList>
    </citation>
    <scope>NUCLEOTIDE SEQUENCE [LARGE SCALE GENOMIC DNA]</scope>
    <source>
        <strain evidence="11 12">EPR9N</strain>
    </source>
</reference>
<feature type="transmembrane region" description="Helical" evidence="10">
    <location>
        <begin position="209"/>
        <end position="227"/>
    </location>
</feature>
<name>A0A3G3IKA9_9GAMM</name>
<evidence type="ECO:0000313" key="12">
    <source>
        <dbReference type="Proteomes" id="UP000278334"/>
    </source>
</evidence>
<dbReference type="EMBL" id="CP024634">
    <property type="protein sequence ID" value="AYQ56283.1"/>
    <property type="molecule type" value="Genomic_DNA"/>
</dbReference>
<dbReference type="Pfam" id="PF00654">
    <property type="entry name" value="Voltage_CLC"/>
    <property type="match status" value="1"/>
</dbReference>
<keyword evidence="9" id="KW-0407">Ion channel</keyword>
<keyword evidence="6 10" id="KW-0472">Membrane</keyword>
<keyword evidence="2" id="KW-0813">Transport</keyword>
<dbReference type="CDD" id="cd01034">
    <property type="entry name" value="EriC_like"/>
    <property type="match status" value="1"/>
</dbReference>
<evidence type="ECO:0000256" key="5">
    <source>
        <dbReference type="ARBA" id="ARBA00023065"/>
    </source>
</evidence>
<dbReference type="InterPro" id="IPR050368">
    <property type="entry name" value="ClC-type_chloride_channel"/>
</dbReference>
<evidence type="ECO:0000256" key="10">
    <source>
        <dbReference type="SAM" id="Phobius"/>
    </source>
</evidence>
<evidence type="ECO:0000256" key="7">
    <source>
        <dbReference type="ARBA" id="ARBA00023173"/>
    </source>
</evidence>
<evidence type="ECO:0000256" key="8">
    <source>
        <dbReference type="ARBA" id="ARBA00023214"/>
    </source>
</evidence>
<sequence length="445" mass="48967">MFATEEIGTFPREFFLSQSVKKYLSYHFPNELKVYASLILASVLTVIAITFFLQISEYSQHIFKTLIAKHPALSFIITPITFVGIIYFAKQYCHFVQGSGIPQLIAATDSRNKSIREKLLSFRVAAGKIGLIFLTMLGGAPIGIEGPSIHIGGSIFYGFNRFLKLNRKFLIHALIAIGGSAGLIVAFNTPIAGILFAYEEIGRNLKKQALILIMMVGLLVYFLEILYHGNQPYLGDFSSYSLDLTLIWQLLPMAIVVGVLGGLFSRMTIYFINKLVANNKTQILVIALCLGMIIALFNYFSKGQIAGSGHTEILQILNHQALGLDFVIMKFFAVLTSFVSTIPGGVFMPSISIGAGIGAEVANFYTQIDMQVVVIMAMIGYLSAVIRAPLTSTFVILEMTMGLHLLIPGLVVAFAANFISKQIYHQPIYEALAEKFSKKASPQPK</sequence>
<evidence type="ECO:0000256" key="4">
    <source>
        <dbReference type="ARBA" id="ARBA00022989"/>
    </source>
</evidence>
<feature type="transmembrane region" description="Helical" evidence="10">
    <location>
        <begin position="394"/>
        <end position="419"/>
    </location>
</feature>
<dbReference type="PRINTS" id="PR00762">
    <property type="entry name" value="CLCHANNEL"/>
</dbReference>
<feature type="transmembrane region" description="Helical" evidence="10">
    <location>
        <begin position="368"/>
        <end position="388"/>
    </location>
</feature>
<proteinExistence type="predicted"/>
<keyword evidence="4 10" id="KW-1133">Transmembrane helix</keyword>
<evidence type="ECO:0000256" key="9">
    <source>
        <dbReference type="ARBA" id="ARBA00023303"/>
    </source>
</evidence>
<feature type="transmembrane region" description="Helical" evidence="10">
    <location>
        <begin position="120"/>
        <end position="144"/>
    </location>
</feature>
<protein>
    <submittedName>
        <fullName evidence="11">Chloride channel protein</fullName>
    </submittedName>
</protein>
<evidence type="ECO:0000256" key="1">
    <source>
        <dbReference type="ARBA" id="ARBA00004141"/>
    </source>
</evidence>
<feature type="transmembrane region" description="Helical" evidence="10">
    <location>
        <begin position="72"/>
        <end position="89"/>
    </location>
</feature>
<dbReference type="PANTHER" id="PTHR43427:SF6">
    <property type="entry name" value="CHLORIDE CHANNEL PROTEIN CLC-E"/>
    <property type="match status" value="1"/>
</dbReference>
<dbReference type="InterPro" id="IPR001807">
    <property type="entry name" value="ClC"/>
</dbReference>
<evidence type="ECO:0000256" key="6">
    <source>
        <dbReference type="ARBA" id="ARBA00023136"/>
    </source>
</evidence>
<feature type="transmembrane region" description="Helical" evidence="10">
    <location>
        <begin position="169"/>
        <end position="197"/>
    </location>
</feature>
<comment type="subcellular location">
    <subcellularLocation>
        <location evidence="1">Membrane</location>
        <topology evidence="1">Multi-pass membrane protein</topology>
    </subcellularLocation>
</comment>